<comment type="similarity">
    <text evidence="2">Belongs to the PTPS family. QueD subfamily.</text>
</comment>
<protein>
    <recommendedName>
        <fullName evidence="4">6-carboxy-5,6,7,8-tetrahydropterin synthase</fullName>
        <ecNumber evidence="3">4.1.2.50</ecNumber>
    </recommendedName>
    <alternativeName>
        <fullName evidence="5">Queuosine biosynthesis protein QueD</fullName>
    </alternativeName>
</protein>
<dbReference type="InterPro" id="IPR007115">
    <property type="entry name" value="6-PTP_synth/QueD"/>
</dbReference>
<dbReference type="Proteomes" id="UP000634229">
    <property type="component" value="Unassembled WGS sequence"/>
</dbReference>
<dbReference type="InterPro" id="IPR038418">
    <property type="entry name" value="6-PTP_synth/QueD_sf"/>
</dbReference>
<dbReference type="Pfam" id="PF01242">
    <property type="entry name" value="PTPS"/>
    <property type="match status" value="1"/>
</dbReference>
<organism evidence="7 8">
    <name type="scientific">Streptomyces coffeae</name>
    <dbReference type="NCBI Taxonomy" id="621382"/>
    <lineage>
        <taxon>Bacteria</taxon>
        <taxon>Bacillati</taxon>
        <taxon>Actinomycetota</taxon>
        <taxon>Actinomycetes</taxon>
        <taxon>Kitasatosporales</taxon>
        <taxon>Streptomycetaceae</taxon>
        <taxon>Streptomyces</taxon>
    </lineage>
</organism>
<comment type="catalytic activity">
    <reaction evidence="6">
        <text>7,8-dihydroneopterin 3'-triphosphate + H2O = 6-carboxy-5,6,7,8-tetrahydropterin + triphosphate + acetaldehyde + 2 H(+)</text>
        <dbReference type="Rhea" id="RHEA:27966"/>
        <dbReference type="ChEBI" id="CHEBI:15343"/>
        <dbReference type="ChEBI" id="CHEBI:15377"/>
        <dbReference type="ChEBI" id="CHEBI:15378"/>
        <dbReference type="ChEBI" id="CHEBI:18036"/>
        <dbReference type="ChEBI" id="CHEBI:58462"/>
        <dbReference type="ChEBI" id="CHEBI:61032"/>
        <dbReference type="EC" id="4.1.2.50"/>
    </reaction>
</comment>
<proteinExistence type="inferred from homology"/>
<name>A0ABS1NEG9_9ACTN</name>
<evidence type="ECO:0000256" key="5">
    <source>
        <dbReference type="ARBA" id="ARBA00031449"/>
    </source>
</evidence>
<gene>
    <name evidence="7" type="ORF">JK363_17095</name>
</gene>
<comment type="pathway">
    <text evidence="1">Purine metabolism; 7-cyano-7-deazaguanine biosynthesis.</text>
</comment>
<dbReference type="RefSeq" id="WP_201875769.1">
    <property type="nucleotide sequence ID" value="NZ_JAERRF010000009.1"/>
</dbReference>
<dbReference type="Gene3D" id="3.30.479.10">
    <property type="entry name" value="6-pyruvoyl tetrahydropterin synthase/QueD"/>
    <property type="match status" value="1"/>
</dbReference>
<reference evidence="7 8" key="1">
    <citation type="submission" date="2021-01" db="EMBL/GenBank/DDBJ databases">
        <title>WGS of actinomycetes isolated from Thailand.</title>
        <authorList>
            <person name="Thawai C."/>
        </authorList>
    </citation>
    <scope>NUCLEOTIDE SEQUENCE [LARGE SCALE GENOMIC DNA]</scope>
    <source>
        <strain evidence="7 8">CA1R205</strain>
    </source>
</reference>
<evidence type="ECO:0000313" key="8">
    <source>
        <dbReference type="Proteomes" id="UP000634229"/>
    </source>
</evidence>
<sequence length="114" mass="12674">MALAVGTPWGFGQGLWSNVLNPKAASVHLTLVPQFLTSSRPIAPQIARLAVAHSHLDHRSLNEVLPVEPTSENLAQHLAEWFVEHIEPEIEGRLEKVRVSETPSSWAEFEVIRP</sequence>
<dbReference type="EC" id="4.1.2.50" evidence="3"/>
<evidence type="ECO:0000256" key="1">
    <source>
        <dbReference type="ARBA" id="ARBA00005061"/>
    </source>
</evidence>
<keyword evidence="8" id="KW-1185">Reference proteome</keyword>
<evidence type="ECO:0000256" key="4">
    <source>
        <dbReference type="ARBA" id="ARBA00018141"/>
    </source>
</evidence>
<evidence type="ECO:0000256" key="6">
    <source>
        <dbReference type="ARBA" id="ARBA00048807"/>
    </source>
</evidence>
<evidence type="ECO:0000256" key="3">
    <source>
        <dbReference type="ARBA" id="ARBA00012982"/>
    </source>
</evidence>
<accession>A0ABS1NEG9</accession>
<evidence type="ECO:0000313" key="7">
    <source>
        <dbReference type="EMBL" id="MBL1098347.1"/>
    </source>
</evidence>
<dbReference type="EMBL" id="JAERRF010000009">
    <property type="protein sequence ID" value="MBL1098347.1"/>
    <property type="molecule type" value="Genomic_DNA"/>
</dbReference>
<comment type="caution">
    <text evidence="7">The sequence shown here is derived from an EMBL/GenBank/DDBJ whole genome shotgun (WGS) entry which is preliminary data.</text>
</comment>
<evidence type="ECO:0000256" key="2">
    <source>
        <dbReference type="ARBA" id="ARBA00008900"/>
    </source>
</evidence>
<dbReference type="SUPFAM" id="SSF55620">
    <property type="entry name" value="Tetrahydrobiopterin biosynthesis enzymes-like"/>
    <property type="match status" value="1"/>
</dbReference>